<sequence length="291" mass="31644">MLLLLAVAAAPAFAQQEVEVVATEVGPGLYMITGDGGNIGVSAGEDGVFLIDDQYAPLTDEIVAVIRGFSDEPIRFVLNTHWHFDHTGGNENLGEMGALIVAHDNVRRRMSVEQFIEGLDMTVEPSPESALPVVTFGQDVTFHLNDLEIHTFHVEHAHTDGDAIVLFRGADVIHMGDVYFNGLYPFIDISSGGSLDGTITATRDALEMIGDETRVIPGHGPLSNKAEMADYLSMLIQVRANVTALIEQGLDRDAVIAAKPSAEWDETWGAQLLSPEQFIGTVYDDLSRRRD</sequence>
<organism evidence="3 4">
    <name type="scientific">Candidatus Kutchimonas denitrificans</name>
    <dbReference type="NCBI Taxonomy" id="3056748"/>
    <lineage>
        <taxon>Bacteria</taxon>
        <taxon>Pseudomonadati</taxon>
        <taxon>Gemmatimonadota</taxon>
        <taxon>Gemmatimonadia</taxon>
        <taxon>Candidatus Palauibacterales</taxon>
        <taxon>Candidatus Palauibacteraceae</taxon>
        <taxon>Candidatus Kutchimonas</taxon>
    </lineage>
</organism>
<reference evidence="3 4" key="1">
    <citation type="submission" date="2020-01" db="EMBL/GenBank/DDBJ databases">
        <title>Genomes assembled from Gulf of Kutch pelagic sediment metagenomes.</title>
        <authorList>
            <person name="Chandrashekar M."/>
            <person name="Mahajan M.S."/>
            <person name="Dave K.J."/>
            <person name="Vatsa P."/>
            <person name="Nathani N.M."/>
        </authorList>
    </citation>
    <scope>NUCLEOTIDE SEQUENCE [LARGE SCALE GENOMIC DNA]</scope>
    <source>
        <strain evidence="3">KS3-K002</strain>
    </source>
</reference>
<protein>
    <submittedName>
        <fullName evidence="3">MBL fold metallo-hydrolase</fullName>
    </submittedName>
</protein>
<dbReference type="PANTHER" id="PTHR42951:SF4">
    <property type="entry name" value="ACYL-COENZYME A THIOESTERASE MBLAC2"/>
    <property type="match status" value="1"/>
</dbReference>
<dbReference type="InterPro" id="IPR050855">
    <property type="entry name" value="NDM-1-like"/>
</dbReference>
<dbReference type="InterPro" id="IPR001279">
    <property type="entry name" value="Metallo-B-lactamas"/>
</dbReference>
<name>A0AAE4Z7N8_9BACT</name>
<evidence type="ECO:0000313" key="4">
    <source>
        <dbReference type="Proteomes" id="UP000702544"/>
    </source>
</evidence>
<dbReference type="Proteomes" id="UP000702544">
    <property type="component" value="Unassembled WGS sequence"/>
</dbReference>
<comment type="caution">
    <text evidence="3">The sequence shown here is derived from an EMBL/GenBank/DDBJ whole genome shotgun (WGS) entry which is preliminary data.</text>
</comment>
<dbReference type="InterPro" id="IPR036866">
    <property type="entry name" value="RibonucZ/Hydroxyglut_hydro"/>
</dbReference>
<dbReference type="SMART" id="SM00849">
    <property type="entry name" value="Lactamase_B"/>
    <property type="match status" value="1"/>
</dbReference>
<evidence type="ECO:0000259" key="2">
    <source>
        <dbReference type="SMART" id="SM00849"/>
    </source>
</evidence>
<dbReference type="AlphaFoldDB" id="A0AAE4Z7N8"/>
<dbReference type="SUPFAM" id="SSF56281">
    <property type="entry name" value="Metallo-hydrolase/oxidoreductase"/>
    <property type="match status" value="1"/>
</dbReference>
<dbReference type="Gene3D" id="3.60.15.10">
    <property type="entry name" value="Ribonuclease Z/Hydroxyacylglutathione hydrolase-like"/>
    <property type="match status" value="1"/>
</dbReference>
<dbReference type="CDD" id="cd16282">
    <property type="entry name" value="metallo-hydrolase-like_MBL-fold"/>
    <property type="match status" value="1"/>
</dbReference>
<dbReference type="PANTHER" id="PTHR42951">
    <property type="entry name" value="METALLO-BETA-LACTAMASE DOMAIN-CONTAINING"/>
    <property type="match status" value="1"/>
</dbReference>
<comment type="similarity">
    <text evidence="1">Belongs to the metallo-beta-lactamase superfamily. Class-B beta-lactamase family.</text>
</comment>
<dbReference type="GO" id="GO:0017001">
    <property type="term" value="P:antibiotic catabolic process"/>
    <property type="evidence" value="ECO:0007669"/>
    <property type="project" value="UniProtKB-ARBA"/>
</dbReference>
<evidence type="ECO:0000256" key="1">
    <source>
        <dbReference type="ARBA" id="ARBA00005250"/>
    </source>
</evidence>
<dbReference type="Pfam" id="PF00753">
    <property type="entry name" value="Lactamase_B"/>
    <property type="match status" value="1"/>
</dbReference>
<accession>A0AAE4Z7N8</accession>
<dbReference type="EMBL" id="JAACAK010000028">
    <property type="protein sequence ID" value="NIR74217.1"/>
    <property type="molecule type" value="Genomic_DNA"/>
</dbReference>
<proteinExistence type="inferred from homology"/>
<evidence type="ECO:0000313" key="3">
    <source>
        <dbReference type="EMBL" id="NIR74217.1"/>
    </source>
</evidence>
<gene>
    <name evidence="3" type="ORF">GWO12_03760</name>
</gene>
<feature type="domain" description="Metallo-beta-lactamase" evidence="2">
    <location>
        <begin position="36"/>
        <end position="219"/>
    </location>
</feature>